<evidence type="ECO:0000313" key="2">
    <source>
        <dbReference type="Proteomes" id="UP000054018"/>
    </source>
</evidence>
<dbReference type="AlphaFoldDB" id="A0A0C9Z5M8"/>
<protein>
    <submittedName>
        <fullName evidence="1">Uncharacterized protein</fullName>
    </submittedName>
</protein>
<dbReference type="HOGENOM" id="CLU_2997333_0_0_1"/>
<keyword evidence="2" id="KW-1185">Reference proteome</keyword>
<reference evidence="1 2" key="1">
    <citation type="submission" date="2014-04" db="EMBL/GenBank/DDBJ databases">
        <authorList>
            <consortium name="DOE Joint Genome Institute"/>
            <person name="Kuo A."/>
            <person name="Kohler A."/>
            <person name="Costa M.D."/>
            <person name="Nagy L.G."/>
            <person name="Floudas D."/>
            <person name="Copeland A."/>
            <person name="Barry K.W."/>
            <person name="Cichocki N."/>
            <person name="Veneault-Fourrey C."/>
            <person name="LaButti K."/>
            <person name="Lindquist E.A."/>
            <person name="Lipzen A."/>
            <person name="Lundell T."/>
            <person name="Morin E."/>
            <person name="Murat C."/>
            <person name="Sun H."/>
            <person name="Tunlid A."/>
            <person name="Henrissat B."/>
            <person name="Grigoriev I.V."/>
            <person name="Hibbett D.S."/>
            <person name="Martin F."/>
            <person name="Nordberg H.P."/>
            <person name="Cantor M.N."/>
            <person name="Hua S.X."/>
        </authorList>
    </citation>
    <scope>NUCLEOTIDE SEQUENCE [LARGE SCALE GENOMIC DNA]</scope>
    <source>
        <strain evidence="1 2">441</strain>
    </source>
</reference>
<accession>A0A0C9Z5M8</accession>
<dbReference type="EMBL" id="KN833716">
    <property type="protein sequence ID" value="KIK24421.1"/>
    <property type="molecule type" value="Genomic_DNA"/>
</dbReference>
<evidence type="ECO:0000313" key="1">
    <source>
        <dbReference type="EMBL" id="KIK24421.1"/>
    </source>
</evidence>
<name>A0A0C9Z5M8_9AGAM</name>
<sequence length="57" mass="6286">MEFGPEGYLTSGASHARPNRLALLWRLACMIASEDHCRMITSSLDTAPIPTSEHNQT</sequence>
<reference evidence="2" key="2">
    <citation type="submission" date="2015-01" db="EMBL/GenBank/DDBJ databases">
        <title>Evolutionary Origins and Diversification of the Mycorrhizal Mutualists.</title>
        <authorList>
            <consortium name="DOE Joint Genome Institute"/>
            <consortium name="Mycorrhizal Genomics Consortium"/>
            <person name="Kohler A."/>
            <person name="Kuo A."/>
            <person name="Nagy L.G."/>
            <person name="Floudas D."/>
            <person name="Copeland A."/>
            <person name="Barry K.W."/>
            <person name="Cichocki N."/>
            <person name="Veneault-Fourrey C."/>
            <person name="LaButti K."/>
            <person name="Lindquist E.A."/>
            <person name="Lipzen A."/>
            <person name="Lundell T."/>
            <person name="Morin E."/>
            <person name="Murat C."/>
            <person name="Riley R."/>
            <person name="Ohm R."/>
            <person name="Sun H."/>
            <person name="Tunlid A."/>
            <person name="Henrissat B."/>
            <person name="Grigoriev I.V."/>
            <person name="Hibbett D.S."/>
            <person name="Martin F."/>
        </authorList>
    </citation>
    <scope>NUCLEOTIDE SEQUENCE [LARGE SCALE GENOMIC DNA]</scope>
    <source>
        <strain evidence="2">441</strain>
    </source>
</reference>
<organism evidence="1 2">
    <name type="scientific">Pisolithus microcarpus 441</name>
    <dbReference type="NCBI Taxonomy" id="765257"/>
    <lineage>
        <taxon>Eukaryota</taxon>
        <taxon>Fungi</taxon>
        <taxon>Dikarya</taxon>
        <taxon>Basidiomycota</taxon>
        <taxon>Agaricomycotina</taxon>
        <taxon>Agaricomycetes</taxon>
        <taxon>Agaricomycetidae</taxon>
        <taxon>Boletales</taxon>
        <taxon>Sclerodermatineae</taxon>
        <taxon>Pisolithaceae</taxon>
        <taxon>Pisolithus</taxon>
    </lineage>
</organism>
<proteinExistence type="predicted"/>
<dbReference type="Proteomes" id="UP000054018">
    <property type="component" value="Unassembled WGS sequence"/>
</dbReference>
<gene>
    <name evidence="1" type="ORF">PISMIDRAFT_678289</name>
</gene>